<evidence type="ECO:0000313" key="4">
    <source>
        <dbReference type="Proteomes" id="UP001365542"/>
    </source>
</evidence>
<evidence type="ECO:0008006" key="5">
    <source>
        <dbReference type="Google" id="ProtNLM"/>
    </source>
</evidence>
<protein>
    <recommendedName>
        <fullName evidence="5">Chitin-binding type-1 domain-containing protein</fullName>
    </recommendedName>
</protein>
<dbReference type="InterPro" id="IPR036861">
    <property type="entry name" value="Endochitinase-like_sf"/>
</dbReference>
<organism evidence="3 4">
    <name type="scientific">Orbilia ellipsospora</name>
    <dbReference type="NCBI Taxonomy" id="2528407"/>
    <lineage>
        <taxon>Eukaryota</taxon>
        <taxon>Fungi</taxon>
        <taxon>Dikarya</taxon>
        <taxon>Ascomycota</taxon>
        <taxon>Pezizomycotina</taxon>
        <taxon>Orbiliomycetes</taxon>
        <taxon>Orbiliales</taxon>
        <taxon>Orbiliaceae</taxon>
        <taxon>Orbilia</taxon>
    </lineage>
</organism>
<reference evidence="3 4" key="1">
    <citation type="submission" date="2019-10" db="EMBL/GenBank/DDBJ databases">
        <authorList>
            <person name="Palmer J.M."/>
        </authorList>
    </citation>
    <scope>NUCLEOTIDE SEQUENCE [LARGE SCALE GENOMIC DNA]</scope>
    <source>
        <strain evidence="3 4">TWF694</strain>
    </source>
</reference>
<dbReference type="Proteomes" id="UP001365542">
    <property type="component" value="Unassembled WGS sequence"/>
</dbReference>
<dbReference type="GO" id="GO:0008061">
    <property type="term" value="F:chitin binding"/>
    <property type="evidence" value="ECO:0007669"/>
    <property type="project" value="UniProtKB-KW"/>
</dbReference>
<proteinExistence type="predicted"/>
<accession>A0AAV9WTT5</accession>
<evidence type="ECO:0000256" key="2">
    <source>
        <dbReference type="SAM" id="MobiDB-lite"/>
    </source>
</evidence>
<gene>
    <name evidence="3" type="ORF">TWF694_005305</name>
</gene>
<comment type="caution">
    <text evidence="3">The sequence shown here is derived from an EMBL/GenBank/DDBJ whole genome shotgun (WGS) entry which is preliminary data.</text>
</comment>
<evidence type="ECO:0000313" key="3">
    <source>
        <dbReference type="EMBL" id="KAK6525159.1"/>
    </source>
</evidence>
<sequence length="182" mass="19586">MAGEQNSWILNDYNLSNPHAYELNYRYGKSTAECGTGCQSGDCICQSSISASSTSTTTETPLPSPFLPSPDGTYGYWNKYKCTGAKCNYGNCRSQEGFCGTSSHHCDDLLGCQPEFGLYDKTVILTKGGEYVSSLSQSRVSTTAPLKATIQSSIKSITVAKKTPRTTSKTTPNVAVKTTPKK</sequence>
<name>A0AAV9WTT5_9PEZI</name>
<keyword evidence="1" id="KW-0147">Chitin-binding</keyword>
<dbReference type="SUPFAM" id="SSF57016">
    <property type="entry name" value="Plant lectins/antimicrobial peptides"/>
    <property type="match status" value="1"/>
</dbReference>
<feature type="region of interest" description="Disordered" evidence="2">
    <location>
        <begin position="162"/>
        <end position="182"/>
    </location>
</feature>
<dbReference type="EMBL" id="JAVHJO010000017">
    <property type="protein sequence ID" value="KAK6525159.1"/>
    <property type="molecule type" value="Genomic_DNA"/>
</dbReference>
<dbReference type="Gene3D" id="3.30.60.10">
    <property type="entry name" value="Endochitinase-like"/>
    <property type="match status" value="1"/>
</dbReference>
<dbReference type="AlphaFoldDB" id="A0AAV9WTT5"/>
<evidence type="ECO:0000256" key="1">
    <source>
        <dbReference type="ARBA" id="ARBA00022669"/>
    </source>
</evidence>
<keyword evidence="4" id="KW-1185">Reference proteome</keyword>